<dbReference type="GO" id="GO:0004077">
    <property type="term" value="F:biotin--[biotin carboxyl-carrier protein] ligase activity"/>
    <property type="evidence" value="ECO:0007669"/>
    <property type="project" value="UniProtKB-EC"/>
</dbReference>
<evidence type="ECO:0000313" key="5">
    <source>
        <dbReference type="EMBL" id="MBJ8338439.1"/>
    </source>
</evidence>
<proteinExistence type="predicted"/>
<dbReference type="InterPro" id="IPR003142">
    <property type="entry name" value="BPL_C"/>
</dbReference>
<dbReference type="Proteomes" id="UP000655868">
    <property type="component" value="Unassembled WGS sequence"/>
</dbReference>
<evidence type="ECO:0000256" key="3">
    <source>
        <dbReference type="ARBA" id="ARBA00024227"/>
    </source>
</evidence>
<dbReference type="Gene3D" id="3.30.930.10">
    <property type="entry name" value="Bira Bifunctional Protein, Domain 2"/>
    <property type="match status" value="1"/>
</dbReference>
<dbReference type="Pfam" id="PF03099">
    <property type="entry name" value="BPL_LplA_LipB"/>
    <property type="match status" value="1"/>
</dbReference>
<feature type="domain" description="BPL/LPL catalytic" evidence="4">
    <location>
        <begin position="15"/>
        <end position="199"/>
    </location>
</feature>
<evidence type="ECO:0000256" key="1">
    <source>
        <dbReference type="ARBA" id="ARBA00022598"/>
    </source>
</evidence>
<reference evidence="5" key="1">
    <citation type="submission" date="2020-12" db="EMBL/GenBank/DDBJ databases">
        <title>Antrihabitans popcorni sp. nov. and Antrihabitans auranticaus sp. nov., isolated from a larva cave.</title>
        <authorList>
            <person name="Lee S.D."/>
            <person name="Kim I.S."/>
        </authorList>
    </citation>
    <scope>NUCLEOTIDE SEQUENCE</scope>
    <source>
        <strain evidence="5">YC3-6</strain>
    </source>
</reference>
<dbReference type="SUPFAM" id="SSF55681">
    <property type="entry name" value="Class II aaRS and biotin synthetases"/>
    <property type="match status" value="1"/>
</dbReference>
<dbReference type="GO" id="GO:0005737">
    <property type="term" value="C:cytoplasm"/>
    <property type="evidence" value="ECO:0007669"/>
    <property type="project" value="TreeGrafter"/>
</dbReference>
<dbReference type="PANTHER" id="PTHR12835:SF5">
    <property type="entry name" value="BIOTIN--PROTEIN LIGASE"/>
    <property type="match status" value="1"/>
</dbReference>
<dbReference type="Gene3D" id="2.30.30.100">
    <property type="match status" value="1"/>
</dbReference>
<dbReference type="InterPro" id="IPR004408">
    <property type="entry name" value="Biotin_CoA_COase_ligase"/>
</dbReference>
<dbReference type="AlphaFoldDB" id="A0A934NNG7"/>
<keyword evidence="2" id="KW-0092">Biotin</keyword>
<dbReference type="RefSeq" id="WP_199703129.1">
    <property type="nucleotide sequence ID" value="NZ_JAEMNV010000002.1"/>
</dbReference>
<keyword evidence="1 5" id="KW-0436">Ligase</keyword>
<dbReference type="Pfam" id="PF02237">
    <property type="entry name" value="BPL_C"/>
    <property type="match status" value="1"/>
</dbReference>
<gene>
    <name evidence="5" type="ORF">JGU71_06055</name>
</gene>
<dbReference type="CDD" id="cd16442">
    <property type="entry name" value="BPL"/>
    <property type="match status" value="1"/>
</dbReference>
<name>A0A934NNG7_9NOCA</name>
<dbReference type="NCBIfam" id="TIGR00121">
    <property type="entry name" value="birA_ligase"/>
    <property type="match status" value="1"/>
</dbReference>
<dbReference type="PROSITE" id="PS51733">
    <property type="entry name" value="BPL_LPL_CATALYTIC"/>
    <property type="match status" value="1"/>
</dbReference>
<sequence length="265" mass="28139">MYSNLDRPPLNVTELRRGLDPFFSQLDVVAETGSTNADLLARAADAEADRSVLVAEFQTSGRGRHQRTWVSPAQAQVALSVLVRLPGIAPADLGWLPLLTGVAVADAVRSVAKVPAELKWPNDVLVEGRKLCGILAEVGTTGKNPTVVVGIGLNVSLTEDELPVPEATSLVLAGAEVSDRTTLVRSLLRDFASRFTAWESAGWATSELADVYRERCATIGAQVRAELPGGDRIEGTATDVDANGRLIIDGRAVSAGDVTHLRPLE</sequence>
<keyword evidence="6" id="KW-1185">Reference proteome</keyword>
<evidence type="ECO:0000313" key="6">
    <source>
        <dbReference type="Proteomes" id="UP000655868"/>
    </source>
</evidence>
<protein>
    <recommendedName>
        <fullName evidence="3">biotin--[biotin carboxyl-carrier protein] ligase</fullName>
        <ecNumber evidence="3">6.3.4.15</ecNumber>
    </recommendedName>
</protein>
<evidence type="ECO:0000256" key="2">
    <source>
        <dbReference type="ARBA" id="ARBA00023267"/>
    </source>
</evidence>
<dbReference type="InterPro" id="IPR045864">
    <property type="entry name" value="aa-tRNA-synth_II/BPL/LPL"/>
</dbReference>
<dbReference type="EMBL" id="JAEMNV010000002">
    <property type="protein sequence ID" value="MBJ8338439.1"/>
    <property type="molecule type" value="Genomic_DNA"/>
</dbReference>
<comment type="caution">
    <text evidence="5">The sequence shown here is derived from an EMBL/GenBank/DDBJ whole genome shotgun (WGS) entry which is preliminary data.</text>
</comment>
<dbReference type="EC" id="6.3.4.15" evidence="3"/>
<dbReference type="PANTHER" id="PTHR12835">
    <property type="entry name" value="BIOTIN PROTEIN LIGASE"/>
    <property type="match status" value="1"/>
</dbReference>
<dbReference type="InterPro" id="IPR004143">
    <property type="entry name" value="BPL_LPL_catalytic"/>
</dbReference>
<accession>A0A934NNG7</accession>
<organism evidence="5 6">
    <name type="scientific">Antrihabitans stalagmiti</name>
    <dbReference type="NCBI Taxonomy" id="2799499"/>
    <lineage>
        <taxon>Bacteria</taxon>
        <taxon>Bacillati</taxon>
        <taxon>Actinomycetota</taxon>
        <taxon>Actinomycetes</taxon>
        <taxon>Mycobacteriales</taxon>
        <taxon>Nocardiaceae</taxon>
        <taxon>Antrihabitans</taxon>
    </lineage>
</organism>
<evidence type="ECO:0000259" key="4">
    <source>
        <dbReference type="PROSITE" id="PS51733"/>
    </source>
</evidence>